<proteinExistence type="predicted"/>
<name>H1DE24_9BACT</name>
<dbReference type="RefSeq" id="WP_009135664.1">
    <property type="nucleotide sequence ID" value="NZ_JH594596.1"/>
</dbReference>
<dbReference type="PATRIC" id="fig|742817.3.peg.542"/>
<dbReference type="GeneID" id="98068163"/>
<protein>
    <recommendedName>
        <fullName evidence="1">Thoeris protein ThsB TIR-like domain-containing protein</fullName>
    </recommendedName>
</protein>
<dbReference type="InterPro" id="IPR015032">
    <property type="entry name" value="ThsB__TIR-like_domain"/>
</dbReference>
<evidence type="ECO:0000259" key="1">
    <source>
        <dbReference type="Pfam" id="PF08937"/>
    </source>
</evidence>
<dbReference type="STRING" id="742817.HMPREF9449_00510"/>
<dbReference type="SUPFAM" id="SSF52206">
    <property type="entry name" value="Hypothetical protein MTH538"/>
    <property type="match status" value="1"/>
</dbReference>
<organism evidence="2 3">
    <name type="scientific">Odoribacter laneus YIT 12061</name>
    <dbReference type="NCBI Taxonomy" id="742817"/>
    <lineage>
        <taxon>Bacteria</taxon>
        <taxon>Pseudomonadati</taxon>
        <taxon>Bacteroidota</taxon>
        <taxon>Bacteroidia</taxon>
        <taxon>Bacteroidales</taxon>
        <taxon>Odoribacteraceae</taxon>
        <taxon>Odoribacter</taxon>
    </lineage>
</organism>
<dbReference type="Proteomes" id="UP000004892">
    <property type="component" value="Unassembled WGS sequence"/>
</dbReference>
<evidence type="ECO:0000313" key="3">
    <source>
        <dbReference type="Proteomes" id="UP000004892"/>
    </source>
</evidence>
<dbReference type="AlphaFoldDB" id="H1DE24"/>
<dbReference type="eggNOG" id="ENOG5032RJ7">
    <property type="taxonomic scope" value="Bacteria"/>
</dbReference>
<dbReference type="EMBL" id="ADMC01000005">
    <property type="protein sequence ID" value="EHP50821.1"/>
    <property type="molecule type" value="Genomic_DNA"/>
</dbReference>
<dbReference type="Pfam" id="PF08937">
    <property type="entry name" value="ThsB_TIR"/>
    <property type="match status" value="1"/>
</dbReference>
<reference evidence="2 3" key="1">
    <citation type="submission" date="2012-01" db="EMBL/GenBank/DDBJ databases">
        <title>The Genome Sequence of Odoribacter laneus YIT 12061.</title>
        <authorList>
            <consortium name="The Broad Institute Genome Sequencing Platform"/>
            <person name="Earl A."/>
            <person name="Ward D."/>
            <person name="Feldgarden M."/>
            <person name="Gevers D."/>
            <person name="Morotomi M."/>
            <person name="Young S.K."/>
            <person name="Zeng Q."/>
            <person name="Gargeya S."/>
            <person name="Fitzgerald M."/>
            <person name="Haas B."/>
            <person name="Abouelleil A."/>
            <person name="Alvarado L."/>
            <person name="Arachchi H.M."/>
            <person name="Berlin A."/>
            <person name="Chapman S.B."/>
            <person name="Gearin G."/>
            <person name="Goldberg J."/>
            <person name="Griggs A."/>
            <person name="Gujja S."/>
            <person name="Hansen M."/>
            <person name="Heiman D."/>
            <person name="Howarth C."/>
            <person name="Larimer J."/>
            <person name="Lui A."/>
            <person name="MacDonald P.J.P."/>
            <person name="McCowen C."/>
            <person name="Montmayeur A."/>
            <person name="Murphy C."/>
            <person name="Neiman D."/>
            <person name="Pearson M."/>
            <person name="Priest M."/>
            <person name="Roberts A."/>
            <person name="Saif S."/>
            <person name="Shea T."/>
            <person name="Sisk P."/>
            <person name="Stolte C."/>
            <person name="Sykes S."/>
            <person name="Wortman J."/>
            <person name="Nusbaum C."/>
            <person name="Birren B."/>
        </authorList>
    </citation>
    <scope>NUCLEOTIDE SEQUENCE [LARGE SCALE GENOMIC DNA]</scope>
    <source>
        <strain evidence="2 3">YIT 12061</strain>
    </source>
</reference>
<dbReference type="HOGENOM" id="CLU_098991_1_0_10"/>
<dbReference type="Gene3D" id="3.40.50.9200">
    <property type="entry name" value="Hypothetical protein MTH538"/>
    <property type="match status" value="1"/>
</dbReference>
<keyword evidence="3" id="KW-1185">Reference proteome</keyword>
<dbReference type="InterPro" id="IPR036490">
    <property type="entry name" value="ThsB_TIR-like_sf"/>
</dbReference>
<accession>H1DE24</accession>
<sequence>MGRRVFTSFHYIPDNWRASQIRNMGKIEGNGIVSANKWEEVTKGGNKAIEKWIDDNMSGKSCVIVFVGENTANRKWIDYEIKKAWEEGRGIFGIYIHNLKDRDGNQANKGDNPFDGFTINGKSMSSIVKCYNPPYKTSTNVYEYIENNIEDWIEEAIEIRNKY</sequence>
<gene>
    <name evidence="2" type="ORF">HMPREF9449_00510</name>
</gene>
<evidence type="ECO:0000313" key="2">
    <source>
        <dbReference type="EMBL" id="EHP50821.1"/>
    </source>
</evidence>
<feature type="domain" description="Thoeris protein ThsB TIR-like" evidence="1">
    <location>
        <begin position="6"/>
        <end position="101"/>
    </location>
</feature>
<comment type="caution">
    <text evidence="2">The sequence shown here is derived from an EMBL/GenBank/DDBJ whole genome shotgun (WGS) entry which is preliminary data.</text>
</comment>